<feature type="transmembrane region" description="Helical" evidence="1">
    <location>
        <begin position="173"/>
        <end position="190"/>
    </location>
</feature>
<dbReference type="NCBIfam" id="TIGR00254">
    <property type="entry name" value="GGDEF"/>
    <property type="match status" value="1"/>
</dbReference>
<feature type="transmembrane region" description="Helical" evidence="1">
    <location>
        <begin position="35"/>
        <end position="57"/>
    </location>
</feature>
<name>F0RS08_SPHGB</name>
<dbReference type="SUPFAM" id="SSF141868">
    <property type="entry name" value="EAL domain-like"/>
    <property type="match status" value="1"/>
</dbReference>
<accession>F0RS08</accession>
<dbReference type="Pfam" id="PF00563">
    <property type="entry name" value="EAL"/>
    <property type="match status" value="1"/>
</dbReference>
<dbReference type="Gene3D" id="3.20.20.450">
    <property type="entry name" value="EAL domain"/>
    <property type="match status" value="1"/>
</dbReference>
<dbReference type="InterPro" id="IPR043128">
    <property type="entry name" value="Rev_trsase/Diguanyl_cyclase"/>
</dbReference>
<dbReference type="Pfam" id="PF00990">
    <property type="entry name" value="GGDEF"/>
    <property type="match status" value="1"/>
</dbReference>
<organism evidence="4 5">
    <name type="scientific">Sphaerochaeta globosa (strain ATCC BAA-1886 / DSM 22777 / Buddy)</name>
    <name type="common">Spirochaeta sp. (strain Buddy)</name>
    <dbReference type="NCBI Taxonomy" id="158189"/>
    <lineage>
        <taxon>Bacteria</taxon>
        <taxon>Pseudomonadati</taxon>
        <taxon>Spirochaetota</taxon>
        <taxon>Spirochaetia</taxon>
        <taxon>Spirochaetales</taxon>
        <taxon>Sphaerochaetaceae</taxon>
        <taxon>Sphaerochaeta</taxon>
    </lineage>
</organism>
<gene>
    <name evidence="4" type="ordered locus">SpiBuddy_2805</name>
</gene>
<feature type="transmembrane region" description="Helical" evidence="1">
    <location>
        <begin position="6"/>
        <end position="23"/>
    </location>
</feature>
<feature type="transmembrane region" description="Helical" evidence="1">
    <location>
        <begin position="196"/>
        <end position="213"/>
    </location>
</feature>
<dbReference type="EMBL" id="CP002541">
    <property type="protein sequence ID" value="ADY14613.1"/>
    <property type="molecule type" value="Genomic_DNA"/>
</dbReference>
<proteinExistence type="predicted"/>
<dbReference type="PANTHER" id="PTHR33121:SF79">
    <property type="entry name" value="CYCLIC DI-GMP PHOSPHODIESTERASE PDED-RELATED"/>
    <property type="match status" value="1"/>
</dbReference>
<keyword evidence="1" id="KW-0472">Membrane</keyword>
<feature type="domain" description="GGDEF" evidence="3">
    <location>
        <begin position="244"/>
        <end position="375"/>
    </location>
</feature>
<dbReference type="STRING" id="158189.SpiBuddy_2805"/>
<sequence>MELIVAEIISFFIVAAILIEHRRSQKDSKHPKQDSITSVAFSYLFYLGISIIVHLSMRGYLTLFPWFSRVATLIHMLAIPTYILFWMRAIERRLLHQRTARILERVQVSILTLAAIVTFTDLAFNRLFIFSDAGRFIEGPGLLYMHLLSSLFILIQVISLFSRWRQIPSYIRILFLFSSLFLLLSLIFFQWFRQPYLLGLSSTFMLLLSYLVWQRRELTLDLLTRIPNYTAYYEHLKHIVHTRHETTILMLDIENFRLINERYGNSYGDRFLQLFAAKLSTFTTLGSVYRLFGNRFALILPRQTHNGVVRIVQGIRAITNEGFIIEDVPIVCHINIAIVETPLKTNTLEEIADSLDFTMVKIKERRRVSVIIFNQKLIPLRQRKLDILSVLRKAVRDESMVKVHYQPIIDMQDHHIIAAEALMRIEDERLGMISPGEFIPAAEMAGLISPLTEIIIRKVCTLLKTHEQQTSHLSHISINISADDLNSSEFAHRILDVIEQTRVDARKLSFEVTESVLLSPSDSVQKNWNAFSERGIHFLLDDFGTGYSNLETLVSKPFDFVKLDRSVVSNATNNYELLVLIAGMLKYLGKSMVAEGVETEEQLQMVKGQGIQFVQGYYFSKPVPEAQLLAWLSGNLRINPKV</sequence>
<dbReference type="AlphaFoldDB" id="F0RS08"/>
<dbReference type="InterPro" id="IPR050706">
    <property type="entry name" value="Cyclic-di-GMP_PDE-like"/>
</dbReference>
<dbReference type="SMART" id="SM00267">
    <property type="entry name" value="GGDEF"/>
    <property type="match status" value="1"/>
</dbReference>
<dbReference type="RefSeq" id="WP_013608457.1">
    <property type="nucleotide sequence ID" value="NC_015152.1"/>
</dbReference>
<evidence type="ECO:0000259" key="3">
    <source>
        <dbReference type="PROSITE" id="PS50887"/>
    </source>
</evidence>
<evidence type="ECO:0000256" key="1">
    <source>
        <dbReference type="SAM" id="Phobius"/>
    </source>
</evidence>
<reference evidence="5" key="1">
    <citation type="submission" date="2011-02" db="EMBL/GenBank/DDBJ databases">
        <title>Complete sequence of Spirochaeta sp. Buddy.</title>
        <authorList>
            <person name="Lucas S."/>
            <person name="Copeland A."/>
            <person name="Lapidus A."/>
            <person name="Cheng J.-F."/>
            <person name="Goodwin L."/>
            <person name="Pitluck S."/>
            <person name="Zeytun A."/>
            <person name="Detter J.C."/>
            <person name="Han C."/>
            <person name="Tapia R."/>
            <person name="Land M."/>
            <person name="Hauser L."/>
            <person name="Kyrpides N."/>
            <person name="Ivanova N."/>
            <person name="Mikhailova N."/>
            <person name="Pagani I."/>
            <person name="Ritalahti K.M."/>
            <person name="Loeffler F.E."/>
            <person name="Woyke T."/>
        </authorList>
    </citation>
    <scope>NUCLEOTIDE SEQUENCE [LARGE SCALE GENOMIC DNA]</scope>
    <source>
        <strain evidence="5">ATCC BAA-1886 / DSM 22777 / Buddy</strain>
    </source>
</reference>
<dbReference type="InterPro" id="IPR035919">
    <property type="entry name" value="EAL_sf"/>
</dbReference>
<dbReference type="HOGENOM" id="CLU_000445_70_60_12"/>
<dbReference type="SMART" id="SM00052">
    <property type="entry name" value="EAL"/>
    <property type="match status" value="1"/>
</dbReference>
<dbReference type="CDD" id="cd01948">
    <property type="entry name" value="EAL"/>
    <property type="match status" value="1"/>
</dbReference>
<feature type="domain" description="EAL" evidence="2">
    <location>
        <begin position="384"/>
        <end position="636"/>
    </location>
</feature>
<dbReference type="InterPro" id="IPR000160">
    <property type="entry name" value="GGDEF_dom"/>
</dbReference>
<feature type="transmembrane region" description="Helical" evidence="1">
    <location>
        <begin position="63"/>
        <end position="87"/>
    </location>
</feature>
<dbReference type="InterPro" id="IPR029787">
    <property type="entry name" value="Nucleotide_cyclase"/>
</dbReference>
<dbReference type="PROSITE" id="PS50887">
    <property type="entry name" value="GGDEF"/>
    <property type="match status" value="1"/>
</dbReference>
<dbReference type="Gene3D" id="3.30.70.270">
    <property type="match status" value="1"/>
</dbReference>
<keyword evidence="1" id="KW-0812">Transmembrane</keyword>
<keyword evidence="1" id="KW-1133">Transmembrane helix</keyword>
<feature type="transmembrane region" description="Helical" evidence="1">
    <location>
        <begin position="141"/>
        <end position="161"/>
    </location>
</feature>
<dbReference type="GO" id="GO:0071111">
    <property type="term" value="F:cyclic-guanylate-specific phosphodiesterase activity"/>
    <property type="evidence" value="ECO:0007669"/>
    <property type="project" value="InterPro"/>
</dbReference>
<feature type="transmembrane region" description="Helical" evidence="1">
    <location>
        <begin position="108"/>
        <end position="129"/>
    </location>
</feature>
<dbReference type="KEGG" id="sbu:SpiBuddy_2805"/>
<dbReference type="InterPro" id="IPR001633">
    <property type="entry name" value="EAL_dom"/>
</dbReference>
<dbReference type="SUPFAM" id="SSF55073">
    <property type="entry name" value="Nucleotide cyclase"/>
    <property type="match status" value="1"/>
</dbReference>
<dbReference type="eggNOG" id="COG5001">
    <property type="taxonomic scope" value="Bacteria"/>
</dbReference>
<dbReference type="PANTHER" id="PTHR33121">
    <property type="entry name" value="CYCLIC DI-GMP PHOSPHODIESTERASE PDEF"/>
    <property type="match status" value="1"/>
</dbReference>
<dbReference type="CDD" id="cd01949">
    <property type="entry name" value="GGDEF"/>
    <property type="match status" value="1"/>
</dbReference>
<dbReference type="Proteomes" id="UP000008466">
    <property type="component" value="Chromosome"/>
</dbReference>
<evidence type="ECO:0000259" key="2">
    <source>
        <dbReference type="PROSITE" id="PS50883"/>
    </source>
</evidence>
<dbReference type="PROSITE" id="PS50883">
    <property type="entry name" value="EAL"/>
    <property type="match status" value="1"/>
</dbReference>
<protein>
    <submittedName>
        <fullName evidence="4">Diguanylate cyclase/phosphodiesterase</fullName>
    </submittedName>
</protein>
<evidence type="ECO:0000313" key="5">
    <source>
        <dbReference type="Proteomes" id="UP000008466"/>
    </source>
</evidence>
<keyword evidence="5" id="KW-1185">Reference proteome</keyword>
<evidence type="ECO:0000313" key="4">
    <source>
        <dbReference type="EMBL" id="ADY14613.1"/>
    </source>
</evidence>